<feature type="binding site" evidence="5">
    <location>
        <position position="132"/>
    </location>
    <ligand>
        <name>Fe cation</name>
        <dbReference type="ChEBI" id="CHEBI:24875"/>
        <note>catalytic</note>
    </ligand>
</feature>
<dbReference type="GO" id="GO:0008198">
    <property type="term" value="F:ferrous iron binding"/>
    <property type="evidence" value="ECO:0007669"/>
    <property type="project" value="TreeGrafter"/>
</dbReference>
<dbReference type="InterPro" id="IPR005123">
    <property type="entry name" value="Oxoglu/Fe-dep_dioxygenase_dom"/>
</dbReference>
<dbReference type="GO" id="GO:0035516">
    <property type="term" value="F:broad specificity oxidative DNA demethylase activity"/>
    <property type="evidence" value="ECO:0007669"/>
    <property type="project" value="TreeGrafter"/>
</dbReference>
<organism evidence="7 8">
    <name type="scientific">Methylovorus glucosotrophus (strain SIP3-4)</name>
    <dbReference type="NCBI Taxonomy" id="582744"/>
    <lineage>
        <taxon>Bacteria</taxon>
        <taxon>Pseudomonadati</taxon>
        <taxon>Pseudomonadota</taxon>
        <taxon>Betaproteobacteria</taxon>
        <taxon>Nitrosomonadales</taxon>
        <taxon>Methylophilaceae</taxon>
        <taxon>Methylovorus</taxon>
    </lineage>
</organism>
<dbReference type="Proteomes" id="UP000002743">
    <property type="component" value="Chromosome"/>
</dbReference>
<protein>
    <submittedName>
        <fullName evidence="7">2OG-Fe(II) oxygenase</fullName>
    </submittedName>
</protein>
<feature type="domain" description="Fe2OG dioxygenase" evidence="6">
    <location>
        <begin position="112"/>
        <end position="212"/>
    </location>
</feature>
<gene>
    <name evidence="7" type="ordered locus">Msip34_2275</name>
</gene>
<dbReference type="Pfam" id="PF13532">
    <property type="entry name" value="2OG-FeII_Oxy_2"/>
    <property type="match status" value="1"/>
</dbReference>
<sequence precursor="true">MSRDLFASDAPQALAAATFMLAGFALAQQDILWRDIQAILRRSPLRHMQTPGGFTMSVAMSNCGPLGWVSDRKGYRYSPTDPLTDQPWPAMPPAMQQLATEAAALCGFDGFLPDACLINRYAPGTRMSLHQDKNEVDYSAPIVSVSLGVSAVFQLGGMQRSDKTSRISLQHGDVLVWGDEDRLRFHGVLPIKPQQHPLTGEDRINLTFRKAG</sequence>
<dbReference type="KEGG" id="mei:Msip34_2275"/>
<dbReference type="GO" id="GO:0005737">
    <property type="term" value="C:cytoplasm"/>
    <property type="evidence" value="ECO:0007669"/>
    <property type="project" value="TreeGrafter"/>
</dbReference>
<dbReference type="EMBL" id="CP001674">
    <property type="protein sequence ID" value="ACT51517.1"/>
    <property type="molecule type" value="Genomic_DNA"/>
</dbReference>
<keyword evidence="3" id="KW-0560">Oxidoreductase</keyword>
<dbReference type="GO" id="GO:0035515">
    <property type="term" value="F:oxidative RNA demethylase activity"/>
    <property type="evidence" value="ECO:0007669"/>
    <property type="project" value="TreeGrafter"/>
</dbReference>
<reference evidence="7 8" key="2">
    <citation type="journal article" date="2011" name="J. Bacteriol.">
        <title>Genomes of three methylotrophs from a single niche uncover genetic and metabolic divergence of Methylophilaceae.</title>
        <authorList>
            <person name="Lapidus A."/>
            <person name="Clum A."/>
            <person name="Labutti K."/>
            <person name="Kaluzhnaya M.G."/>
            <person name="Lim S."/>
            <person name="Beck D.A."/>
            <person name="Glavina Del Rio T."/>
            <person name="Nolan M."/>
            <person name="Mavromatis K."/>
            <person name="Huntemann M."/>
            <person name="Lucas S."/>
            <person name="Lidstrom M.E."/>
            <person name="Ivanova N."/>
            <person name="Chistoserdova L."/>
        </authorList>
    </citation>
    <scope>NUCLEOTIDE SEQUENCE [LARGE SCALE GENOMIC DNA]</scope>
    <source>
        <strain evidence="7 8">SIP3-4</strain>
    </source>
</reference>
<evidence type="ECO:0000256" key="1">
    <source>
        <dbReference type="ARBA" id="ARBA00022723"/>
    </source>
</evidence>
<name>C6X9X6_METGS</name>
<dbReference type="InterPro" id="IPR004574">
    <property type="entry name" value="Alkb"/>
</dbReference>
<reference evidence="8" key="1">
    <citation type="submission" date="2009-07" db="EMBL/GenBank/DDBJ databases">
        <title>Complete sequence of chromosome of Methylovorus sp. SIP3-4.</title>
        <authorList>
            <person name="Lucas S."/>
            <person name="Copeland A."/>
            <person name="Lapidus A."/>
            <person name="Glavina del Rio T."/>
            <person name="Tice H."/>
            <person name="Bruce D."/>
            <person name="Goodwin L."/>
            <person name="Pitluck S."/>
            <person name="Clum A."/>
            <person name="Larimer F."/>
            <person name="Land M."/>
            <person name="Hauser L."/>
            <person name="Kyrpides N."/>
            <person name="Mikhailova N."/>
            <person name="Kayluzhnaya M."/>
            <person name="Chistoserdova L."/>
        </authorList>
    </citation>
    <scope>NUCLEOTIDE SEQUENCE [LARGE SCALE GENOMIC DNA]</scope>
    <source>
        <strain evidence="8">SIP3-4</strain>
    </source>
</reference>
<feature type="binding site" evidence="5">
    <location>
        <position position="186"/>
    </location>
    <ligand>
        <name>Fe cation</name>
        <dbReference type="ChEBI" id="CHEBI:24875"/>
        <note>catalytic</note>
    </ligand>
</feature>
<dbReference type="AlphaFoldDB" id="C6X9X6"/>
<evidence type="ECO:0000256" key="2">
    <source>
        <dbReference type="ARBA" id="ARBA00022964"/>
    </source>
</evidence>
<evidence type="ECO:0000256" key="4">
    <source>
        <dbReference type="ARBA" id="ARBA00023004"/>
    </source>
</evidence>
<dbReference type="RefSeq" id="WP_015830823.1">
    <property type="nucleotide sequence ID" value="NC_012969.1"/>
</dbReference>
<evidence type="ECO:0000256" key="5">
    <source>
        <dbReference type="PIRSR" id="PIRSR604574-2"/>
    </source>
</evidence>
<dbReference type="GO" id="GO:0035513">
    <property type="term" value="P:oxidative RNA demethylation"/>
    <property type="evidence" value="ECO:0007669"/>
    <property type="project" value="TreeGrafter"/>
</dbReference>
<dbReference type="Gene3D" id="2.60.120.590">
    <property type="entry name" value="Alpha-ketoglutarate-dependent dioxygenase AlkB-like"/>
    <property type="match status" value="1"/>
</dbReference>
<dbReference type="OrthoDB" id="9796932at2"/>
<dbReference type="HOGENOM" id="CLU_039677_1_1_4"/>
<dbReference type="NCBIfam" id="NF011930">
    <property type="entry name" value="PRK15401.1"/>
    <property type="match status" value="1"/>
</dbReference>
<dbReference type="InterPro" id="IPR027450">
    <property type="entry name" value="AlkB-like"/>
</dbReference>
<keyword evidence="8" id="KW-1185">Reference proteome</keyword>
<evidence type="ECO:0000313" key="8">
    <source>
        <dbReference type="Proteomes" id="UP000002743"/>
    </source>
</evidence>
<proteinExistence type="predicted"/>
<accession>C6X9X6</accession>
<keyword evidence="1 5" id="KW-0479">Metal-binding</keyword>
<keyword evidence="2" id="KW-0223">Dioxygenase</keyword>
<dbReference type="PANTHER" id="PTHR16557:SF2">
    <property type="entry name" value="NUCLEIC ACID DIOXYGENASE ALKBH1"/>
    <property type="match status" value="1"/>
</dbReference>
<dbReference type="PANTHER" id="PTHR16557">
    <property type="entry name" value="ALKYLATED DNA REPAIR PROTEIN ALKB-RELATED"/>
    <property type="match status" value="1"/>
</dbReference>
<comment type="cofactor">
    <cofactor evidence="5">
        <name>Fe(2+)</name>
        <dbReference type="ChEBI" id="CHEBI:29033"/>
    </cofactor>
    <text evidence="5">Binds 1 Fe(2+) ion per subunit.</text>
</comment>
<evidence type="ECO:0000313" key="7">
    <source>
        <dbReference type="EMBL" id="ACT51517.1"/>
    </source>
</evidence>
<dbReference type="STRING" id="582744.Msip34_2275"/>
<dbReference type="eggNOG" id="COG3145">
    <property type="taxonomic scope" value="Bacteria"/>
</dbReference>
<evidence type="ECO:0000256" key="3">
    <source>
        <dbReference type="ARBA" id="ARBA00023002"/>
    </source>
</evidence>
<dbReference type="InterPro" id="IPR037151">
    <property type="entry name" value="AlkB-like_sf"/>
</dbReference>
<dbReference type="SUPFAM" id="SSF51197">
    <property type="entry name" value="Clavaminate synthase-like"/>
    <property type="match status" value="1"/>
</dbReference>
<dbReference type="PROSITE" id="PS51471">
    <property type="entry name" value="FE2OG_OXY"/>
    <property type="match status" value="1"/>
</dbReference>
<evidence type="ECO:0000259" key="6">
    <source>
        <dbReference type="PROSITE" id="PS51471"/>
    </source>
</evidence>
<feature type="binding site" evidence="5">
    <location>
        <position position="130"/>
    </location>
    <ligand>
        <name>Fe cation</name>
        <dbReference type="ChEBI" id="CHEBI:24875"/>
        <note>catalytic</note>
    </ligand>
</feature>
<keyword evidence="4 5" id="KW-0408">Iron</keyword>